<evidence type="ECO:0000313" key="2">
    <source>
        <dbReference type="EMBL" id="KAF7490635.1"/>
    </source>
</evidence>
<evidence type="ECO:0000256" key="1">
    <source>
        <dbReference type="SAM" id="MobiDB-lite"/>
    </source>
</evidence>
<reference evidence="3" key="3">
    <citation type="submission" date="2022-06" db="UniProtKB">
        <authorList>
            <consortium name="EnsemblMetazoa"/>
        </authorList>
    </citation>
    <scope>IDENTIFICATION</scope>
</reference>
<dbReference type="AlphaFoldDB" id="A0A834VCL9"/>
<protein>
    <submittedName>
        <fullName evidence="2 3">Uncharacterized protein</fullName>
    </submittedName>
</protein>
<dbReference type="EnsemblMetazoa" id="SSS_7466s_mrna">
    <property type="protein sequence ID" value="KAF7490635.1"/>
    <property type="gene ID" value="SSS_7466"/>
</dbReference>
<gene>
    <name evidence="2" type="ORF">SSS_7466</name>
</gene>
<dbReference type="EMBL" id="WVUK01000062">
    <property type="protein sequence ID" value="KAF7490635.1"/>
    <property type="molecule type" value="Genomic_DNA"/>
</dbReference>
<reference evidence="4" key="1">
    <citation type="journal article" date="2020" name="PLoS Negl. Trop. Dis.">
        <title>High-quality nuclear genome for Sarcoptes scabiei-A critical resource for a neglected parasite.</title>
        <authorList>
            <person name="Korhonen P.K."/>
            <person name="Gasser R.B."/>
            <person name="Ma G."/>
            <person name="Wang T."/>
            <person name="Stroehlein A.J."/>
            <person name="Young N.D."/>
            <person name="Ang C.S."/>
            <person name="Fernando D.D."/>
            <person name="Lu H.C."/>
            <person name="Taylor S."/>
            <person name="Reynolds S.L."/>
            <person name="Mofiz E."/>
            <person name="Najaraj S.H."/>
            <person name="Gowda H."/>
            <person name="Madugundu A."/>
            <person name="Renuse S."/>
            <person name="Holt D."/>
            <person name="Pandey A."/>
            <person name="Papenfuss A.T."/>
            <person name="Fischer K."/>
        </authorList>
    </citation>
    <scope>NUCLEOTIDE SEQUENCE [LARGE SCALE GENOMIC DNA]</scope>
</reference>
<evidence type="ECO:0000313" key="4">
    <source>
        <dbReference type="Proteomes" id="UP000070412"/>
    </source>
</evidence>
<evidence type="ECO:0000313" key="3">
    <source>
        <dbReference type="EnsemblMetazoa" id="KAF7490635.1"/>
    </source>
</evidence>
<accession>A0A834VCL9</accession>
<name>A0A834VCL9_SARSC</name>
<organism evidence="2">
    <name type="scientific">Sarcoptes scabiei</name>
    <name type="common">Itch mite</name>
    <name type="synonym">Acarus scabiei</name>
    <dbReference type="NCBI Taxonomy" id="52283"/>
    <lineage>
        <taxon>Eukaryota</taxon>
        <taxon>Metazoa</taxon>
        <taxon>Ecdysozoa</taxon>
        <taxon>Arthropoda</taxon>
        <taxon>Chelicerata</taxon>
        <taxon>Arachnida</taxon>
        <taxon>Acari</taxon>
        <taxon>Acariformes</taxon>
        <taxon>Sarcoptiformes</taxon>
        <taxon>Astigmata</taxon>
        <taxon>Psoroptidia</taxon>
        <taxon>Sarcoptoidea</taxon>
        <taxon>Sarcoptidae</taxon>
        <taxon>Sarcoptinae</taxon>
        <taxon>Sarcoptes</taxon>
    </lineage>
</organism>
<keyword evidence="4" id="KW-1185">Reference proteome</keyword>
<proteinExistence type="predicted"/>
<sequence>MIVNIILCGGNCFLIDDKQISNEKAPNPMPFTITNVSSEDNDDDDGDDSLKDSIDFDQTFDQNNENDQNLLIVLISKPFERKQSVGNTTLPLMVKTKVNRRWKDFEANGTVAATTTPNDDEWLRQNSRLASEIYRNNLWSEPQSSKKILISISCTNTERDGLVLDQRQQQTRTVVISKSFDDKPPCYDEALSQ</sequence>
<dbReference type="Proteomes" id="UP000070412">
    <property type="component" value="Unassembled WGS sequence"/>
</dbReference>
<reference evidence="2" key="2">
    <citation type="submission" date="2020-01" db="EMBL/GenBank/DDBJ databases">
        <authorList>
            <person name="Korhonen P.K.K."/>
            <person name="Guangxu M.G."/>
            <person name="Wang T.W."/>
            <person name="Stroehlein A.J.S."/>
            <person name="Young N.D."/>
            <person name="Ang C.-S.A."/>
            <person name="Fernando D.W.F."/>
            <person name="Lu H.L."/>
            <person name="Taylor S.T."/>
            <person name="Ehtesham M.E.M."/>
            <person name="Najaraj S.H.N."/>
            <person name="Harsha G.H.G."/>
            <person name="Madugundu A.M."/>
            <person name="Renuse S.R."/>
            <person name="Holt D.H."/>
            <person name="Pandey A.P."/>
            <person name="Papenfuss A.P."/>
            <person name="Gasser R.B.G."/>
            <person name="Fischer K.F."/>
        </authorList>
    </citation>
    <scope>NUCLEOTIDE SEQUENCE</scope>
    <source>
        <strain evidence="2">SSS_KF_BRIS2020</strain>
    </source>
</reference>
<feature type="region of interest" description="Disordered" evidence="1">
    <location>
        <begin position="24"/>
        <end position="61"/>
    </location>
</feature>